<evidence type="ECO:0000256" key="4">
    <source>
        <dbReference type="ARBA" id="ARBA00022801"/>
    </source>
</evidence>
<feature type="compositionally biased region" description="Acidic residues" evidence="10">
    <location>
        <begin position="608"/>
        <end position="618"/>
    </location>
</feature>
<dbReference type="SUPFAM" id="SSF53649">
    <property type="entry name" value="Alkaline phosphatase-like"/>
    <property type="match status" value="1"/>
</dbReference>
<dbReference type="PANTHER" id="PTHR11596:SF5">
    <property type="entry name" value="ALKALINE PHOSPHATASE"/>
    <property type="match status" value="1"/>
</dbReference>
<feature type="compositionally biased region" description="Low complexity" evidence="10">
    <location>
        <begin position="569"/>
        <end position="584"/>
    </location>
</feature>
<dbReference type="HOGENOM" id="CLU_008539_5_0_9"/>
<evidence type="ECO:0008006" key="14">
    <source>
        <dbReference type="Google" id="ProtNLM"/>
    </source>
</evidence>
<sequence length="618" mass="67050">MKKSILMTLSTALVLSALSPVAALAKQEEGQFSELPVVALEEGRALTEDLSLISENQAKYVFLFIGDGMGNIPVSAAEYFLGPDNGDEGKGQAQAQPLNFSQFPVIGLQNPTDADHYVPDSAATATAFGNGVKIDSNVIGLTPGYTEQTESVAEKAKNDGKAVGILSTVTLNHATPAAFYANVEHRNNYYEIGEQMALSNFDYFAGGSLGRRTGDNEDQKDLYEVLKENGYTVVESKEEFEAITAETGKVYAPSEVMSDADGSSMKYAIDQEEGEQTLADMVAKGIEVLSTNENGFFMMTESGKIDWAEHANDAATTVKEVIDFQNAIQKAVDFYYEHPEETLIVVTADHPTGGFTIGNSETGYNSYFHLLNNQKVSQEKFDTIFAEALEANPEMTFEDFLPTLEENFGFVFDLEASEDVKTFGEVEAAEEAGEVEEKDLMLVTPYELEELKYAFEQSKLPFEERNAGQTDIIKGYHSYLPISIASTRLLARKAGLAFTTVDHSPERVPVYAIGAGAAMFEGNYENIDIAYKLLAAMGLYEGGDTKVDKISVTIKAGAGQETVSKETSQESVSSENTQENSESSEASEESSADSSEAESSEVETAQESSEESSEEAAE</sequence>
<dbReference type="PANTHER" id="PTHR11596">
    <property type="entry name" value="ALKALINE PHOSPHATASE"/>
    <property type="match status" value="1"/>
</dbReference>
<accession>K1LL93</accession>
<keyword evidence="5 8" id="KW-0862">Zinc</keyword>
<evidence type="ECO:0000256" key="10">
    <source>
        <dbReference type="SAM" id="MobiDB-lite"/>
    </source>
</evidence>
<dbReference type="InterPro" id="IPR018299">
    <property type="entry name" value="Alkaline_phosphatase_AS"/>
</dbReference>
<dbReference type="OrthoDB" id="9794455at2"/>
<dbReference type="EMBL" id="AGZD01000003">
    <property type="protein sequence ID" value="EKB55376.1"/>
    <property type="molecule type" value="Genomic_DNA"/>
</dbReference>
<feature type="binding site" evidence="8">
    <location>
        <position position="306"/>
    </location>
    <ligand>
        <name>Zn(2+)</name>
        <dbReference type="ChEBI" id="CHEBI:29105"/>
        <label>2</label>
    </ligand>
</feature>
<dbReference type="Gene3D" id="3.40.720.10">
    <property type="entry name" value="Alkaline Phosphatase, subunit A"/>
    <property type="match status" value="1"/>
</dbReference>
<feature type="binding site" evidence="8">
    <location>
        <position position="310"/>
    </location>
    <ligand>
        <name>Zn(2+)</name>
        <dbReference type="ChEBI" id="CHEBI:29105"/>
        <label>2</label>
    </ligand>
</feature>
<gene>
    <name evidence="12" type="ORF">HMPREF9706_00544</name>
</gene>
<feature type="compositionally biased region" description="Acidic residues" evidence="10">
    <location>
        <begin position="585"/>
        <end position="601"/>
    </location>
</feature>
<evidence type="ECO:0000256" key="9">
    <source>
        <dbReference type="RuleBase" id="RU003946"/>
    </source>
</evidence>
<dbReference type="GO" id="GO:0004035">
    <property type="term" value="F:alkaline phosphatase activity"/>
    <property type="evidence" value="ECO:0007669"/>
    <property type="project" value="TreeGrafter"/>
</dbReference>
<feature type="binding site" evidence="8">
    <location>
        <position position="67"/>
    </location>
    <ligand>
        <name>Zn(2+)</name>
        <dbReference type="ChEBI" id="CHEBI:29105"/>
        <label>2</label>
    </ligand>
</feature>
<dbReference type="Proteomes" id="UP000004465">
    <property type="component" value="Unassembled WGS sequence"/>
</dbReference>
<evidence type="ECO:0000256" key="8">
    <source>
        <dbReference type="PIRSR" id="PIRSR601952-2"/>
    </source>
</evidence>
<evidence type="ECO:0000256" key="7">
    <source>
        <dbReference type="PIRSR" id="PIRSR601952-1"/>
    </source>
</evidence>
<feature type="chain" id="PRO_5003847745" description="Alkaline phosphatase" evidence="11">
    <location>
        <begin position="26"/>
        <end position="618"/>
    </location>
</feature>
<dbReference type="GO" id="GO:0046872">
    <property type="term" value="F:metal ion binding"/>
    <property type="evidence" value="ECO:0007669"/>
    <property type="project" value="UniProtKB-KW"/>
</dbReference>
<feature type="region of interest" description="Disordered" evidence="10">
    <location>
        <begin position="558"/>
        <end position="618"/>
    </location>
</feature>
<feature type="signal peptide" evidence="11">
    <location>
        <begin position="1"/>
        <end position="25"/>
    </location>
</feature>
<dbReference type="PROSITE" id="PS00123">
    <property type="entry name" value="ALKALINE_PHOSPHATASE"/>
    <property type="match status" value="1"/>
</dbReference>
<feature type="binding site" evidence="8">
    <location>
        <position position="175"/>
    </location>
    <ligand>
        <name>Mg(2+)</name>
        <dbReference type="ChEBI" id="CHEBI:18420"/>
    </ligand>
</feature>
<keyword evidence="11" id="KW-0732">Signal</keyword>
<dbReference type="Pfam" id="PF00245">
    <property type="entry name" value="Alk_phosphatase"/>
    <property type="match status" value="2"/>
</dbReference>
<evidence type="ECO:0000256" key="11">
    <source>
        <dbReference type="SAM" id="SignalP"/>
    </source>
</evidence>
<dbReference type="InterPro" id="IPR017850">
    <property type="entry name" value="Alkaline_phosphatase_core_sf"/>
</dbReference>
<dbReference type="Gene3D" id="1.10.60.40">
    <property type="match status" value="1"/>
</dbReference>
<protein>
    <recommendedName>
        <fullName evidence="14">Alkaline phosphatase</fullName>
    </recommendedName>
</protein>
<evidence type="ECO:0000256" key="2">
    <source>
        <dbReference type="ARBA" id="ARBA00022553"/>
    </source>
</evidence>
<comment type="similarity">
    <text evidence="1 9">Belongs to the alkaline phosphatase family.</text>
</comment>
<evidence type="ECO:0000313" key="13">
    <source>
        <dbReference type="Proteomes" id="UP000004465"/>
    </source>
</evidence>
<dbReference type="PATRIC" id="fig|883111.3.peg.546"/>
<feature type="binding site" evidence="8">
    <location>
        <position position="503"/>
    </location>
    <ligand>
        <name>Zn(2+)</name>
        <dbReference type="ChEBI" id="CHEBI:29105"/>
        <label>2</label>
    </ligand>
</feature>
<dbReference type="CDD" id="cd16012">
    <property type="entry name" value="ALP"/>
    <property type="match status" value="1"/>
</dbReference>
<comment type="caution">
    <text evidence="12">The sequence shown here is derived from an EMBL/GenBank/DDBJ whole genome shotgun (WGS) entry which is preliminary data.</text>
</comment>
<evidence type="ECO:0000256" key="5">
    <source>
        <dbReference type="ARBA" id="ARBA00022833"/>
    </source>
</evidence>
<dbReference type="STRING" id="883111.HMPREF9706_00544"/>
<feature type="binding site" evidence="8">
    <location>
        <position position="350"/>
    </location>
    <ligand>
        <name>Zn(2+)</name>
        <dbReference type="ChEBI" id="CHEBI:29105"/>
        <label>2</label>
    </ligand>
</feature>
<keyword evidence="6 8" id="KW-0460">Magnesium</keyword>
<keyword evidence="13" id="KW-1185">Reference proteome</keyword>
<feature type="binding site" evidence="8">
    <location>
        <position position="349"/>
    </location>
    <ligand>
        <name>Zn(2+)</name>
        <dbReference type="ChEBI" id="CHEBI:29105"/>
        <label>1</label>
    </ligand>
</feature>
<evidence type="ECO:0000256" key="1">
    <source>
        <dbReference type="ARBA" id="ARBA00005984"/>
    </source>
</evidence>
<feature type="active site" description="Phosphoserine intermediate" evidence="7">
    <location>
        <position position="121"/>
    </location>
</feature>
<evidence type="ECO:0000256" key="6">
    <source>
        <dbReference type="ARBA" id="ARBA00022842"/>
    </source>
</evidence>
<name>K1LL93_9LACT</name>
<comment type="cofactor">
    <cofactor evidence="8">
        <name>Mg(2+)</name>
        <dbReference type="ChEBI" id="CHEBI:18420"/>
    </cofactor>
    <text evidence="8">Binds 1 Mg(2+) ion.</text>
</comment>
<keyword evidence="4" id="KW-0378">Hydrolase</keyword>
<comment type="cofactor">
    <cofactor evidence="8">
        <name>Zn(2+)</name>
        <dbReference type="ChEBI" id="CHEBI:29105"/>
    </cofactor>
    <text evidence="8">Binds 2 Zn(2+) ions.</text>
</comment>
<feature type="binding site" evidence="8">
    <location>
        <position position="301"/>
    </location>
    <ligand>
        <name>Mg(2+)</name>
        <dbReference type="ChEBI" id="CHEBI:18420"/>
    </ligand>
</feature>
<dbReference type="PRINTS" id="PR00113">
    <property type="entry name" value="ALKPHPHTASE"/>
</dbReference>
<keyword evidence="2" id="KW-0597">Phosphoprotein</keyword>
<dbReference type="InterPro" id="IPR001952">
    <property type="entry name" value="Alkaline_phosphatase"/>
</dbReference>
<evidence type="ECO:0000313" key="12">
    <source>
        <dbReference type="EMBL" id="EKB55376.1"/>
    </source>
</evidence>
<dbReference type="RefSeq" id="WP_006907858.1">
    <property type="nucleotide sequence ID" value="NZ_JH932292.1"/>
</dbReference>
<feature type="binding site" evidence="8">
    <location>
        <position position="173"/>
    </location>
    <ligand>
        <name>Mg(2+)</name>
        <dbReference type="ChEBI" id="CHEBI:18420"/>
    </ligand>
</feature>
<feature type="binding site" evidence="8">
    <location>
        <position position="67"/>
    </location>
    <ligand>
        <name>Mg(2+)</name>
        <dbReference type="ChEBI" id="CHEBI:18420"/>
    </ligand>
</feature>
<reference evidence="12 13" key="1">
    <citation type="submission" date="2012-07" db="EMBL/GenBank/DDBJ databases">
        <title>The Genome Sequence of Facklamia hominis CCUG 36813.</title>
        <authorList>
            <consortium name="The Broad Institute Genome Sequencing Platform"/>
            <person name="Earl A."/>
            <person name="Ward D."/>
            <person name="Feldgarden M."/>
            <person name="Gevers D."/>
            <person name="Huys G."/>
            <person name="Walker B."/>
            <person name="Young S.K."/>
            <person name="Zeng Q."/>
            <person name="Gargeya S."/>
            <person name="Fitzgerald M."/>
            <person name="Haas B."/>
            <person name="Abouelleil A."/>
            <person name="Alvarado L."/>
            <person name="Arachchi H.M."/>
            <person name="Berlin A.M."/>
            <person name="Chapman S.B."/>
            <person name="Goldberg J."/>
            <person name="Griggs A."/>
            <person name="Gujja S."/>
            <person name="Hansen M."/>
            <person name="Howarth C."/>
            <person name="Imamovic A."/>
            <person name="Larimer J."/>
            <person name="McCowen C."/>
            <person name="Montmayeur A."/>
            <person name="Murphy C."/>
            <person name="Neiman D."/>
            <person name="Pearson M."/>
            <person name="Priest M."/>
            <person name="Roberts A."/>
            <person name="Saif S."/>
            <person name="Shea T."/>
            <person name="Sisk P."/>
            <person name="Sykes S."/>
            <person name="Wortman J."/>
            <person name="Nusbaum C."/>
            <person name="Birren B."/>
        </authorList>
    </citation>
    <scope>NUCLEOTIDE SEQUENCE [LARGE SCALE GENOMIC DNA]</scope>
    <source>
        <strain evidence="12 13">CCUG 36813</strain>
    </source>
</reference>
<dbReference type="AlphaFoldDB" id="K1LL93"/>
<keyword evidence="3 8" id="KW-0479">Metal-binding</keyword>
<organism evidence="12 13">
    <name type="scientific">Facklamia hominis CCUG 36813</name>
    <dbReference type="NCBI Taxonomy" id="883111"/>
    <lineage>
        <taxon>Bacteria</taxon>
        <taxon>Bacillati</taxon>
        <taxon>Bacillota</taxon>
        <taxon>Bacilli</taxon>
        <taxon>Lactobacillales</taxon>
        <taxon>Aerococcaceae</taxon>
        <taxon>Facklamia</taxon>
    </lineage>
</organism>
<proteinExistence type="inferred from homology"/>
<dbReference type="SMART" id="SM00098">
    <property type="entry name" value="alkPPc"/>
    <property type="match status" value="1"/>
</dbReference>
<evidence type="ECO:0000256" key="3">
    <source>
        <dbReference type="ARBA" id="ARBA00022723"/>
    </source>
</evidence>